<name>A0A6P6RBH6_CARAU</name>
<dbReference type="PANTHER" id="PTHR47501:SF5">
    <property type="entry name" value="HAT C-TERMINAL DIMERISATION DOMAIN-CONTAINING PROTEIN"/>
    <property type="match status" value="1"/>
</dbReference>
<dbReference type="AlphaFoldDB" id="A0A6P6RBH6"/>
<sequence>MYNAAERVMRILKEQGEASLRNVCAAFKIKMLNPAEVSYLSEYCIVMKPISMALNILQSETNTQMGWLLPTIYLLDSKLKKMEASIKICLPLIHALQKGLQKRFGEFMEDPELISATILLPKFKTSWTDKAHIIKAGMDYILHHLDAIKDTQQNDSQHDSSDEDDFFSSIKTVHSPTASELDGYLACASEEMGLLQSFHLVKKRSLKLNTPLPASAACERLFSCAGQLFTPKRARLDSTNFEN</sequence>
<protein>
    <submittedName>
        <fullName evidence="2">Uncharacterized protein LOC113117921</fullName>
    </submittedName>
</protein>
<evidence type="ECO:0000313" key="2">
    <source>
        <dbReference type="RefSeq" id="XP_026142610.1"/>
    </source>
</evidence>
<gene>
    <name evidence="2" type="primary">LOC113117921</name>
</gene>
<dbReference type="GeneID" id="113117921"/>
<accession>A0A6P6RBH6</accession>
<dbReference type="Proteomes" id="UP000515129">
    <property type="component" value="Chromosome 17"/>
</dbReference>
<evidence type="ECO:0000313" key="1">
    <source>
        <dbReference type="Proteomes" id="UP000515129"/>
    </source>
</evidence>
<organism evidence="1 2">
    <name type="scientific">Carassius auratus</name>
    <name type="common">Goldfish</name>
    <dbReference type="NCBI Taxonomy" id="7957"/>
    <lineage>
        <taxon>Eukaryota</taxon>
        <taxon>Metazoa</taxon>
        <taxon>Chordata</taxon>
        <taxon>Craniata</taxon>
        <taxon>Vertebrata</taxon>
        <taxon>Euteleostomi</taxon>
        <taxon>Actinopterygii</taxon>
        <taxon>Neopterygii</taxon>
        <taxon>Teleostei</taxon>
        <taxon>Ostariophysi</taxon>
        <taxon>Cypriniformes</taxon>
        <taxon>Cyprinidae</taxon>
        <taxon>Cyprininae</taxon>
        <taxon>Carassius</taxon>
    </lineage>
</organism>
<dbReference type="RefSeq" id="XP_026142610.1">
    <property type="nucleotide sequence ID" value="XM_026286825.1"/>
</dbReference>
<dbReference type="OrthoDB" id="8772022at2759"/>
<proteinExistence type="predicted"/>
<keyword evidence="1" id="KW-1185">Reference proteome</keyword>
<dbReference type="InterPro" id="IPR012337">
    <property type="entry name" value="RNaseH-like_sf"/>
</dbReference>
<reference evidence="2" key="1">
    <citation type="submission" date="2025-08" db="UniProtKB">
        <authorList>
            <consortium name="RefSeq"/>
        </authorList>
    </citation>
    <scope>IDENTIFICATION</scope>
    <source>
        <strain evidence="2">Wakin</strain>
        <tissue evidence="2">Muscle</tissue>
    </source>
</reference>
<dbReference type="PANTHER" id="PTHR47501">
    <property type="entry name" value="TRANSPOSASE-RELATED"/>
    <property type="match status" value="1"/>
</dbReference>
<dbReference type="KEGG" id="caua:113117921"/>
<dbReference type="SUPFAM" id="SSF53098">
    <property type="entry name" value="Ribonuclease H-like"/>
    <property type="match status" value="1"/>
</dbReference>